<dbReference type="PANTHER" id="PTHR30182:SF1">
    <property type="entry name" value="L-SERINE DEHYDRATASE 1"/>
    <property type="match status" value="1"/>
</dbReference>
<dbReference type="InterPro" id="IPR004644">
    <property type="entry name" value="Fe-S_L-Ser_mono"/>
</dbReference>
<dbReference type="GO" id="GO:0009063">
    <property type="term" value="P:amino acid catabolic process"/>
    <property type="evidence" value="ECO:0007669"/>
    <property type="project" value="UniProtKB-ARBA"/>
</dbReference>
<evidence type="ECO:0000256" key="9">
    <source>
        <dbReference type="ARBA" id="ARBA00023239"/>
    </source>
</evidence>
<evidence type="ECO:0000256" key="8">
    <source>
        <dbReference type="ARBA" id="ARBA00023014"/>
    </source>
</evidence>
<comment type="similarity">
    <text evidence="3 11">Belongs to the iron-sulfur dependent L-serine dehydratase family.</text>
</comment>
<dbReference type="SUPFAM" id="SSF143548">
    <property type="entry name" value="Serine metabolism enzymes domain"/>
    <property type="match status" value="1"/>
</dbReference>
<dbReference type="PANTHER" id="PTHR30182">
    <property type="entry name" value="L-SERINE DEHYDRATASE"/>
    <property type="match status" value="1"/>
</dbReference>
<dbReference type="InterPro" id="IPR029009">
    <property type="entry name" value="ASB_dom_sf"/>
</dbReference>
<evidence type="ECO:0000256" key="2">
    <source>
        <dbReference type="ARBA" id="ARBA00004742"/>
    </source>
</evidence>
<dbReference type="GO" id="GO:0051539">
    <property type="term" value="F:4 iron, 4 sulfur cluster binding"/>
    <property type="evidence" value="ECO:0007669"/>
    <property type="project" value="UniProtKB-UniRule"/>
</dbReference>
<dbReference type="KEGG" id="dee:HQN60_13320"/>
<protein>
    <recommendedName>
        <fullName evidence="11">L-serine dehydratase</fullName>
        <ecNumber evidence="11">4.3.1.17</ecNumber>
    </recommendedName>
</protein>
<keyword evidence="5 11" id="KW-0004">4Fe-4S</keyword>
<feature type="domain" description="Serine dehydratase beta chain" evidence="13">
    <location>
        <begin position="3"/>
        <end position="157"/>
    </location>
</feature>
<dbReference type="AlphaFoldDB" id="A0A6M8SSA2"/>
<dbReference type="EC" id="4.3.1.17" evidence="11"/>
<evidence type="ECO:0000256" key="7">
    <source>
        <dbReference type="ARBA" id="ARBA00023004"/>
    </source>
</evidence>
<evidence type="ECO:0000259" key="12">
    <source>
        <dbReference type="Pfam" id="PF03313"/>
    </source>
</evidence>
<sequence>MLSVFDLFKIGIGPSSSHTVGPMVAAKTFVDDLLAQGKMLQVRRVSVDFYGSLALTGEGHGSVSAALVGLEGDTPKFVEPERVGLRFQQLKCQDAQLLIAGTHPIAFDFQRDVQLHKHLFLKQHSNGIRFRAFDGDEVELANDVFFSIGGGFVVSEAEFGQTRESTPVPFPFQNAADLLAHCRAQGKSIAQIMMANELATQSESTVRAQLLEIANVMQQCIHNGCTREGELPGGYHVKRRAPGIFRKMVGMQLTGRADFMLWPMIYAIAVSEENASGGRIVTAPTNGAAGIIPAVLQYYRNFTPNANEAGVVDFLLTAAAIGMLYKMNASISGAEVGCQGEVGVACSMAAGAYCAVLGGTLEQVENAAEIGMEHHLGLTCDPVGGLVQIPCVERNGVAAEKAIKVAQLALMENGEHKVSLDEVIATMYRTGMDMHNIYKETSLGGLALTVGVPAC</sequence>
<evidence type="ECO:0000256" key="10">
    <source>
        <dbReference type="ARBA" id="ARBA00049406"/>
    </source>
</evidence>
<evidence type="ECO:0000256" key="11">
    <source>
        <dbReference type="RuleBase" id="RU366059"/>
    </source>
</evidence>
<organism evidence="14 15">
    <name type="scientific">Deefgea piscis</name>
    <dbReference type="NCBI Taxonomy" id="2739061"/>
    <lineage>
        <taxon>Bacteria</taxon>
        <taxon>Pseudomonadati</taxon>
        <taxon>Pseudomonadota</taxon>
        <taxon>Betaproteobacteria</taxon>
        <taxon>Neisseriales</taxon>
        <taxon>Chitinibacteraceae</taxon>
        <taxon>Deefgea</taxon>
    </lineage>
</organism>
<keyword evidence="8 11" id="KW-0411">Iron-sulfur</keyword>
<dbReference type="NCBIfam" id="TIGR00720">
    <property type="entry name" value="sda_mono"/>
    <property type="match status" value="1"/>
</dbReference>
<dbReference type="EMBL" id="CP054143">
    <property type="protein sequence ID" value="QKJ68213.1"/>
    <property type="molecule type" value="Genomic_DNA"/>
</dbReference>
<dbReference type="Proteomes" id="UP000504844">
    <property type="component" value="Chromosome"/>
</dbReference>
<dbReference type="Pfam" id="PF03313">
    <property type="entry name" value="SDH_alpha"/>
    <property type="match status" value="1"/>
</dbReference>
<keyword evidence="9 11" id="KW-0456">Lyase</keyword>
<evidence type="ECO:0000313" key="15">
    <source>
        <dbReference type="Proteomes" id="UP000504844"/>
    </source>
</evidence>
<dbReference type="InterPro" id="IPR005131">
    <property type="entry name" value="Ser_deHydtase_bsu"/>
</dbReference>
<evidence type="ECO:0000256" key="5">
    <source>
        <dbReference type="ARBA" id="ARBA00022485"/>
    </source>
</evidence>
<keyword evidence="6 11" id="KW-0479">Metal-binding</keyword>
<dbReference type="GO" id="GO:0003941">
    <property type="term" value="F:L-serine ammonia-lyase activity"/>
    <property type="evidence" value="ECO:0007669"/>
    <property type="project" value="UniProtKB-UniRule"/>
</dbReference>
<dbReference type="Gene3D" id="3.30.1330.90">
    <property type="entry name" value="D-3-phosphoglycerate dehydrogenase, domain 3"/>
    <property type="match status" value="1"/>
</dbReference>
<dbReference type="InterPro" id="IPR005130">
    <property type="entry name" value="Ser_deHydtase-like_asu"/>
</dbReference>
<evidence type="ECO:0000259" key="13">
    <source>
        <dbReference type="Pfam" id="PF03315"/>
    </source>
</evidence>
<proteinExistence type="inferred from homology"/>
<dbReference type="FunFam" id="3.30.1330.90:FF:000001">
    <property type="entry name" value="L-serine ammonia-lyase 1"/>
    <property type="match status" value="1"/>
</dbReference>
<keyword evidence="4 11" id="KW-0312">Gluconeogenesis</keyword>
<accession>A0A6M8SSA2</accession>
<keyword evidence="7 11" id="KW-0408">Iron</keyword>
<feature type="domain" description="Serine dehydratase-like alpha subunit" evidence="12">
    <location>
        <begin position="185"/>
        <end position="447"/>
    </location>
</feature>
<dbReference type="Pfam" id="PF03315">
    <property type="entry name" value="SDH_beta"/>
    <property type="match status" value="1"/>
</dbReference>
<comment type="pathway">
    <text evidence="2">Carbohydrate biosynthesis; gluconeogenesis.</text>
</comment>
<evidence type="ECO:0000256" key="6">
    <source>
        <dbReference type="ARBA" id="ARBA00022723"/>
    </source>
</evidence>
<evidence type="ECO:0000256" key="1">
    <source>
        <dbReference type="ARBA" id="ARBA00001966"/>
    </source>
</evidence>
<evidence type="ECO:0000256" key="3">
    <source>
        <dbReference type="ARBA" id="ARBA00008636"/>
    </source>
</evidence>
<keyword evidence="15" id="KW-1185">Reference proteome</keyword>
<gene>
    <name evidence="14" type="ORF">HQN60_13320</name>
</gene>
<evidence type="ECO:0000256" key="4">
    <source>
        <dbReference type="ARBA" id="ARBA00022432"/>
    </source>
</evidence>
<dbReference type="RefSeq" id="WP_173534714.1">
    <property type="nucleotide sequence ID" value="NZ_CP054143.1"/>
</dbReference>
<dbReference type="InterPro" id="IPR051318">
    <property type="entry name" value="Fe-S_L-Ser"/>
</dbReference>
<evidence type="ECO:0000313" key="14">
    <source>
        <dbReference type="EMBL" id="QKJ68213.1"/>
    </source>
</evidence>
<comment type="cofactor">
    <cofactor evidence="1 11">
        <name>[4Fe-4S] cluster</name>
        <dbReference type="ChEBI" id="CHEBI:49883"/>
    </cofactor>
</comment>
<comment type="catalytic activity">
    <reaction evidence="10 11">
        <text>L-serine = pyruvate + NH4(+)</text>
        <dbReference type="Rhea" id="RHEA:19169"/>
        <dbReference type="ChEBI" id="CHEBI:15361"/>
        <dbReference type="ChEBI" id="CHEBI:28938"/>
        <dbReference type="ChEBI" id="CHEBI:33384"/>
        <dbReference type="EC" id="4.3.1.17"/>
    </reaction>
</comment>
<dbReference type="GO" id="GO:0006094">
    <property type="term" value="P:gluconeogenesis"/>
    <property type="evidence" value="ECO:0007669"/>
    <property type="project" value="UniProtKB-KW"/>
</dbReference>
<dbReference type="GO" id="GO:0046872">
    <property type="term" value="F:metal ion binding"/>
    <property type="evidence" value="ECO:0007669"/>
    <property type="project" value="UniProtKB-KW"/>
</dbReference>
<name>A0A6M8SSA2_9NEIS</name>
<reference evidence="14 15" key="1">
    <citation type="submission" date="2020-05" db="EMBL/GenBank/DDBJ databases">
        <title>Complete genome sequence of Deefgea sp. D17.</title>
        <authorList>
            <person name="Bae J.-W."/>
            <person name="Han J.E."/>
        </authorList>
    </citation>
    <scope>NUCLEOTIDE SEQUENCE [LARGE SCALE GENOMIC DNA]</scope>
    <source>
        <strain evidence="14 15">D17</strain>
    </source>
</reference>